<accession>A0AAN6UP83</accession>
<evidence type="ECO:0000313" key="2">
    <source>
        <dbReference type="Proteomes" id="UP001304895"/>
    </source>
</evidence>
<sequence length="114" mass="11897">MASYTASLDSKSPLVLFGRGTQSQPDDLREADDRPEFEALFLVSVLSSVSLFLLSSLSDKQVLSFPFFHGLGETSALVCGPSFPSTARLEAGSSPGSLAMAAIGPGRVDLATPC</sequence>
<reference evidence="1" key="1">
    <citation type="journal article" date="2023" name="Mol. Phylogenet. Evol.">
        <title>Genome-scale phylogeny and comparative genomics of the fungal order Sordariales.</title>
        <authorList>
            <person name="Hensen N."/>
            <person name="Bonometti L."/>
            <person name="Westerberg I."/>
            <person name="Brannstrom I.O."/>
            <person name="Guillou S."/>
            <person name="Cros-Aarteil S."/>
            <person name="Calhoun S."/>
            <person name="Haridas S."/>
            <person name="Kuo A."/>
            <person name="Mondo S."/>
            <person name="Pangilinan J."/>
            <person name="Riley R."/>
            <person name="LaButti K."/>
            <person name="Andreopoulos B."/>
            <person name="Lipzen A."/>
            <person name="Chen C."/>
            <person name="Yan M."/>
            <person name="Daum C."/>
            <person name="Ng V."/>
            <person name="Clum A."/>
            <person name="Steindorff A."/>
            <person name="Ohm R.A."/>
            <person name="Martin F."/>
            <person name="Silar P."/>
            <person name="Natvig D.O."/>
            <person name="Lalanne C."/>
            <person name="Gautier V."/>
            <person name="Ament-Velasquez S.L."/>
            <person name="Kruys A."/>
            <person name="Hutchinson M.I."/>
            <person name="Powell A.J."/>
            <person name="Barry K."/>
            <person name="Miller A.N."/>
            <person name="Grigoriev I.V."/>
            <person name="Debuchy R."/>
            <person name="Gladieux P."/>
            <person name="Hiltunen Thoren M."/>
            <person name="Johannesson H."/>
        </authorList>
    </citation>
    <scope>NUCLEOTIDE SEQUENCE</scope>
    <source>
        <strain evidence="1">CBS 123565</strain>
    </source>
</reference>
<reference evidence="1" key="2">
    <citation type="submission" date="2023-05" db="EMBL/GenBank/DDBJ databases">
        <authorList>
            <consortium name="Lawrence Berkeley National Laboratory"/>
            <person name="Steindorff A."/>
            <person name="Hensen N."/>
            <person name="Bonometti L."/>
            <person name="Westerberg I."/>
            <person name="Brannstrom I.O."/>
            <person name="Guillou S."/>
            <person name="Cros-Aarteil S."/>
            <person name="Calhoun S."/>
            <person name="Haridas S."/>
            <person name="Kuo A."/>
            <person name="Mondo S."/>
            <person name="Pangilinan J."/>
            <person name="Riley R."/>
            <person name="Labutti K."/>
            <person name="Andreopoulos B."/>
            <person name="Lipzen A."/>
            <person name="Chen C."/>
            <person name="Yanf M."/>
            <person name="Daum C."/>
            <person name="Ng V."/>
            <person name="Clum A."/>
            <person name="Ohm R."/>
            <person name="Martin F."/>
            <person name="Silar P."/>
            <person name="Natvig D."/>
            <person name="Lalanne C."/>
            <person name="Gautier V."/>
            <person name="Ament-Velasquez S.L."/>
            <person name="Kruys A."/>
            <person name="Hutchinson M.I."/>
            <person name="Powell A.J."/>
            <person name="Barry K."/>
            <person name="Miller A.N."/>
            <person name="Grigoriev I.V."/>
            <person name="Debuchy R."/>
            <person name="Gladieux P."/>
            <person name="Thoren M.H."/>
            <person name="Johannesson H."/>
        </authorList>
    </citation>
    <scope>NUCLEOTIDE SEQUENCE</scope>
    <source>
        <strain evidence="1">CBS 123565</strain>
    </source>
</reference>
<name>A0AAN6UP83_9PEZI</name>
<gene>
    <name evidence="1" type="ORF">BT67DRAFT_439537</name>
</gene>
<proteinExistence type="predicted"/>
<evidence type="ECO:0000313" key="1">
    <source>
        <dbReference type="EMBL" id="KAK4136528.1"/>
    </source>
</evidence>
<dbReference type="Proteomes" id="UP001304895">
    <property type="component" value="Unassembled WGS sequence"/>
</dbReference>
<comment type="caution">
    <text evidence="1">The sequence shown here is derived from an EMBL/GenBank/DDBJ whole genome shotgun (WGS) entry which is preliminary data.</text>
</comment>
<organism evidence="1 2">
    <name type="scientific">Trichocladium antarcticum</name>
    <dbReference type="NCBI Taxonomy" id="1450529"/>
    <lineage>
        <taxon>Eukaryota</taxon>
        <taxon>Fungi</taxon>
        <taxon>Dikarya</taxon>
        <taxon>Ascomycota</taxon>
        <taxon>Pezizomycotina</taxon>
        <taxon>Sordariomycetes</taxon>
        <taxon>Sordariomycetidae</taxon>
        <taxon>Sordariales</taxon>
        <taxon>Chaetomiaceae</taxon>
        <taxon>Trichocladium</taxon>
    </lineage>
</organism>
<protein>
    <submittedName>
        <fullName evidence="1">Uncharacterized protein</fullName>
    </submittedName>
</protein>
<dbReference type="AlphaFoldDB" id="A0AAN6UP83"/>
<dbReference type="EMBL" id="MU853403">
    <property type="protein sequence ID" value="KAK4136528.1"/>
    <property type="molecule type" value="Genomic_DNA"/>
</dbReference>
<keyword evidence="2" id="KW-1185">Reference proteome</keyword>